<proteinExistence type="predicted"/>
<reference evidence="1 2" key="1">
    <citation type="journal article" date="2015" name="Proc. Natl. Acad. Sci. U.S.A.">
        <title>The resurrection genome of Boea hygrometrica: A blueprint for survival of dehydration.</title>
        <authorList>
            <person name="Xiao L."/>
            <person name="Yang G."/>
            <person name="Zhang L."/>
            <person name="Yang X."/>
            <person name="Zhao S."/>
            <person name="Ji Z."/>
            <person name="Zhou Q."/>
            <person name="Hu M."/>
            <person name="Wang Y."/>
            <person name="Chen M."/>
            <person name="Xu Y."/>
            <person name="Jin H."/>
            <person name="Xiao X."/>
            <person name="Hu G."/>
            <person name="Bao F."/>
            <person name="Hu Y."/>
            <person name="Wan P."/>
            <person name="Li L."/>
            <person name="Deng X."/>
            <person name="Kuang T."/>
            <person name="Xiang C."/>
            <person name="Zhu J.K."/>
            <person name="Oliver M.J."/>
            <person name="He Y."/>
        </authorList>
    </citation>
    <scope>NUCLEOTIDE SEQUENCE [LARGE SCALE GENOMIC DNA]</scope>
    <source>
        <strain evidence="2">cv. XS01</strain>
    </source>
</reference>
<sequence>MGISVHQHLPRPKHYYKINVDGISAGNPGALSISCVVRDSADRTILSFSEFISTDPHVSLQLLSSQRWAWDVQHTIPIFALYRCSWGVQHTITRIHSLLTCQYVHLSHIYREGNSVANPLVQFAQSHRSFILHIGPSLPMRHISTLSRCNSSGLPYMSSCSNWRDLNIP</sequence>
<dbReference type="EMBL" id="KQ991601">
    <property type="protein sequence ID" value="KZV51550.1"/>
    <property type="molecule type" value="Genomic_DNA"/>
</dbReference>
<organism evidence="1 2">
    <name type="scientific">Dorcoceras hygrometricum</name>
    <dbReference type="NCBI Taxonomy" id="472368"/>
    <lineage>
        <taxon>Eukaryota</taxon>
        <taxon>Viridiplantae</taxon>
        <taxon>Streptophyta</taxon>
        <taxon>Embryophyta</taxon>
        <taxon>Tracheophyta</taxon>
        <taxon>Spermatophyta</taxon>
        <taxon>Magnoliopsida</taxon>
        <taxon>eudicotyledons</taxon>
        <taxon>Gunneridae</taxon>
        <taxon>Pentapetalae</taxon>
        <taxon>asterids</taxon>
        <taxon>lamiids</taxon>
        <taxon>Lamiales</taxon>
        <taxon>Gesneriaceae</taxon>
        <taxon>Didymocarpoideae</taxon>
        <taxon>Trichosporeae</taxon>
        <taxon>Loxocarpinae</taxon>
        <taxon>Dorcoceras</taxon>
    </lineage>
</organism>
<dbReference type="PANTHER" id="PTHR47723:SF19">
    <property type="entry name" value="POLYNUCLEOTIDYL TRANSFERASE, RIBONUCLEASE H-LIKE SUPERFAMILY PROTEIN"/>
    <property type="match status" value="1"/>
</dbReference>
<accession>A0A2Z7CWT2</accession>
<keyword evidence="2" id="KW-1185">Reference proteome</keyword>
<dbReference type="PANTHER" id="PTHR47723">
    <property type="entry name" value="OS05G0353850 PROTEIN"/>
    <property type="match status" value="1"/>
</dbReference>
<dbReference type="Proteomes" id="UP000250235">
    <property type="component" value="Unassembled WGS sequence"/>
</dbReference>
<protein>
    <submittedName>
        <fullName evidence="1">Ribonuclease H protein</fullName>
    </submittedName>
</protein>
<evidence type="ECO:0000313" key="1">
    <source>
        <dbReference type="EMBL" id="KZV51550.1"/>
    </source>
</evidence>
<name>A0A2Z7CWT2_9LAMI</name>
<evidence type="ECO:0000313" key="2">
    <source>
        <dbReference type="Proteomes" id="UP000250235"/>
    </source>
</evidence>
<dbReference type="AlphaFoldDB" id="A0A2Z7CWT2"/>
<gene>
    <name evidence="1" type="ORF">F511_05866</name>
</gene>
<dbReference type="OrthoDB" id="1687712at2759"/>
<dbReference type="InterPro" id="IPR053151">
    <property type="entry name" value="RNase_H-like"/>
</dbReference>